<gene>
    <name evidence="1" type="ORF">FGO68_gene11778</name>
</gene>
<keyword evidence="2" id="KW-1185">Reference proteome</keyword>
<dbReference type="AlphaFoldDB" id="A0A8J8T4T0"/>
<reference evidence="1" key="1">
    <citation type="submission" date="2019-06" db="EMBL/GenBank/DDBJ databases">
        <authorList>
            <person name="Zheng W."/>
        </authorList>
    </citation>
    <scope>NUCLEOTIDE SEQUENCE</scope>
    <source>
        <strain evidence="1">QDHG01</strain>
    </source>
</reference>
<proteinExistence type="predicted"/>
<dbReference type="EMBL" id="RRYP01005062">
    <property type="protein sequence ID" value="TNV82352.1"/>
    <property type="molecule type" value="Genomic_DNA"/>
</dbReference>
<organism evidence="1 2">
    <name type="scientific">Halteria grandinella</name>
    <dbReference type="NCBI Taxonomy" id="5974"/>
    <lineage>
        <taxon>Eukaryota</taxon>
        <taxon>Sar</taxon>
        <taxon>Alveolata</taxon>
        <taxon>Ciliophora</taxon>
        <taxon>Intramacronucleata</taxon>
        <taxon>Spirotrichea</taxon>
        <taxon>Stichotrichia</taxon>
        <taxon>Sporadotrichida</taxon>
        <taxon>Halteriidae</taxon>
        <taxon>Halteria</taxon>
    </lineage>
</organism>
<evidence type="ECO:0000313" key="2">
    <source>
        <dbReference type="Proteomes" id="UP000785679"/>
    </source>
</evidence>
<protein>
    <submittedName>
        <fullName evidence="1">Uncharacterized protein</fullName>
    </submittedName>
</protein>
<accession>A0A8J8T4T0</accession>
<comment type="caution">
    <text evidence="1">The sequence shown here is derived from an EMBL/GenBank/DDBJ whole genome shotgun (WGS) entry which is preliminary data.</text>
</comment>
<sequence>MRQDIPLQAISREKQKVKKVIYDHVNEETHFQHTYEPGISHLNFCEEEMAAERMLQLYSSASLIGENSLSGGDHGSQASLQKVTKKQLLREIRMNQQQIEQAYESPTRNDTRSFTKKNNAAAPLIITPWDSNEEALGGVKQRFIEILDDVSSGGGRYKKKSTSSLIGVSKKYPGIKARRMGAIRVPSIENNDYGVYNDAGLPDPHIPQPRTTTAQILRNLSNHSKMKEPLQMNSRFISMSKDGDILLSKQKALGPARSQKLRLGRIQHSSIDDVKFCENMRPLSVISCVTKEEVVIGEQAIEKYTNTFKSKEYFELRNKAARLKSLPNIRLKTNDIQQQLKEMRKQIHSKVNKGGLDPSDAINGQHIENPQQKSIPIQQNDNEFTALECKALTKPVKHLHYLNKRVHNSNLCEPYFINQETGVENKAKKPRQLSLVDPPLIPTKEYLSHQQRVQDFVKHMHDLLTQGGNRLIMNKKAFKGLVERYYPDGSLLQKYTCEQLMSMVSQYRANQLLNIGINFKFGSNIDFKNQGKVKRGLSQESESPIKYHQQKTKSSQDVADYYAVPSKEETFQQHRHMTEEEKIVQSYIFDPSQGSTSSNSILYNRAGRHSTLGSKARFKMILEELQKRKELQPPSPDPISLFSKANLEQQSVHDFENAKLRVLMQSVKEKGVSKLPKRELDDFQRQLQEMIRLDSNLDQYQYE</sequence>
<name>A0A8J8T4T0_HALGN</name>
<evidence type="ECO:0000313" key="1">
    <source>
        <dbReference type="EMBL" id="TNV82352.1"/>
    </source>
</evidence>
<dbReference type="Proteomes" id="UP000785679">
    <property type="component" value="Unassembled WGS sequence"/>
</dbReference>